<organism evidence="1 2">
    <name type="scientific">Candidatus Syntrophocurvum alkaliphilum</name>
    <dbReference type="NCBI Taxonomy" id="2293317"/>
    <lineage>
        <taxon>Bacteria</taxon>
        <taxon>Bacillati</taxon>
        <taxon>Bacillota</taxon>
        <taxon>Clostridia</taxon>
        <taxon>Eubacteriales</taxon>
        <taxon>Syntrophomonadaceae</taxon>
        <taxon>Candidatus Syntrophocurvum</taxon>
    </lineage>
</organism>
<evidence type="ECO:0000313" key="2">
    <source>
        <dbReference type="Proteomes" id="UP000426444"/>
    </source>
</evidence>
<keyword evidence="2" id="KW-1185">Reference proteome</keyword>
<dbReference type="EMBL" id="CP046457">
    <property type="protein sequence ID" value="QGU00020.1"/>
    <property type="molecule type" value="Genomic_DNA"/>
</dbReference>
<gene>
    <name evidence="1" type="ORF">SYNTR_1426</name>
</gene>
<dbReference type="RefSeq" id="WP_156203852.1">
    <property type="nucleotide sequence ID" value="NZ_CP046457.1"/>
</dbReference>
<protein>
    <recommendedName>
        <fullName evidence="3">Lipoprotein</fullName>
    </recommendedName>
</protein>
<dbReference type="Proteomes" id="UP000426444">
    <property type="component" value="Chromosome"/>
</dbReference>
<dbReference type="PROSITE" id="PS51257">
    <property type="entry name" value="PROKAR_LIPOPROTEIN"/>
    <property type="match status" value="1"/>
</dbReference>
<dbReference type="OrthoDB" id="2111642at2"/>
<accession>A0A6I6DCR7</accession>
<evidence type="ECO:0000313" key="1">
    <source>
        <dbReference type="EMBL" id="QGU00020.1"/>
    </source>
</evidence>
<proteinExistence type="predicted"/>
<evidence type="ECO:0008006" key="3">
    <source>
        <dbReference type="Google" id="ProtNLM"/>
    </source>
</evidence>
<dbReference type="AlphaFoldDB" id="A0A6I6DCR7"/>
<dbReference type="KEGG" id="salq:SYNTR_1426"/>
<sequence>MKKRFMLLTVLLLGMLIVVGCVEETVKQNEHHHDEEGIIFEIIYRSADEVTAYIHVDHWHGGLPVIQKGENISLGAYVEKNEVVIELDGKHYDLRVDYARDADENIVSFDNHGDHVHIIGEQEGQTDVVFQLFHDNKIEYETPPISVNVVKDDD</sequence>
<reference evidence="2" key="1">
    <citation type="journal article" date="2019" name="Microbiology">
        <title>Complete Genome Sequence of an Uncultured Bacterium of the Candidate Phylum Bipolaricaulota.</title>
        <authorList>
            <person name="Kadnikov V.V."/>
            <person name="Mardanov A.V."/>
            <person name="Beletsky A.V."/>
            <person name="Frank Y.A."/>
            <person name="Karnachuk O.V."/>
            <person name="Ravin N.V."/>
        </authorList>
    </citation>
    <scope>NUCLEOTIDE SEQUENCE [LARGE SCALE GENOMIC DNA]</scope>
</reference>
<name>A0A6I6DCR7_9FIRM</name>